<organism evidence="2 3">
    <name type="scientific">Rhodospirillum centenum (strain ATCC 51521 / SW)</name>
    <dbReference type="NCBI Taxonomy" id="414684"/>
    <lineage>
        <taxon>Bacteria</taxon>
        <taxon>Pseudomonadati</taxon>
        <taxon>Pseudomonadota</taxon>
        <taxon>Alphaproteobacteria</taxon>
        <taxon>Rhodospirillales</taxon>
        <taxon>Rhodospirillaceae</taxon>
        <taxon>Rhodospirillum</taxon>
    </lineage>
</organism>
<dbReference type="KEGG" id="rce:RC1_1610"/>
<reference evidence="2 3" key="1">
    <citation type="journal article" date="2010" name="BMC Genomics">
        <title>Metabolic flexibility revealed in the genome of the cyst-forming alpha-1 proteobacterium Rhodospirillum centenum.</title>
        <authorList>
            <person name="Lu Y.K."/>
            <person name="Marden J."/>
            <person name="Han M."/>
            <person name="Swingley W.D."/>
            <person name="Mastrian S.D."/>
            <person name="Chowdhury S.R."/>
            <person name="Hao J."/>
            <person name="Helmy T."/>
            <person name="Kim S."/>
            <person name="Kurdoglu A.A."/>
            <person name="Matthies H.J."/>
            <person name="Rollo D."/>
            <person name="Stothard P."/>
            <person name="Blankenship R.E."/>
            <person name="Bauer C.E."/>
            <person name="Touchman J.W."/>
        </authorList>
    </citation>
    <scope>NUCLEOTIDE SEQUENCE [LARGE SCALE GENOMIC DNA]</scope>
    <source>
        <strain evidence="3">ATCC 51521 / SW</strain>
    </source>
</reference>
<dbReference type="HOGENOM" id="CLU_3065616_0_0_5"/>
<gene>
    <name evidence="2" type="ordered locus">RC1_1610</name>
</gene>
<protein>
    <submittedName>
        <fullName evidence="2">Uncharacterized protein</fullName>
    </submittedName>
</protein>
<name>B6INB5_RHOCS</name>
<accession>B6INB5</accession>
<evidence type="ECO:0000256" key="1">
    <source>
        <dbReference type="SAM" id="MobiDB-lite"/>
    </source>
</evidence>
<dbReference type="Proteomes" id="UP000001591">
    <property type="component" value="Chromosome"/>
</dbReference>
<dbReference type="AlphaFoldDB" id="B6INB5"/>
<proteinExistence type="predicted"/>
<keyword evidence="3" id="KW-1185">Reference proteome</keyword>
<feature type="compositionally biased region" description="Basic and acidic residues" evidence="1">
    <location>
        <begin position="23"/>
        <end position="34"/>
    </location>
</feature>
<evidence type="ECO:0000313" key="3">
    <source>
        <dbReference type="Proteomes" id="UP000001591"/>
    </source>
</evidence>
<feature type="region of interest" description="Disordered" evidence="1">
    <location>
        <begin position="1"/>
        <end position="53"/>
    </location>
</feature>
<evidence type="ECO:0000313" key="2">
    <source>
        <dbReference type="EMBL" id="ACI99012.1"/>
    </source>
</evidence>
<sequence length="53" mass="5671">MALPPGPRDRRMDGRTIVSCEARGSDPEAVERRSPKAARTGRATDAGLRPQGP</sequence>
<dbReference type="EMBL" id="CP000613">
    <property type="protein sequence ID" value="ACI99012.1"/>
    <property type="molecule type" value="Genomic_DNA"/>
</dbReference>